<keyword evidence="5 11" id="KW-1003">Cell membrane</keyword>
<evidence type="ECO:0000256" key="3">
    <source>
        <dbReference type="ARBA" id="ARBA00017876"/>
    </source>
</evidence>
<keyword evidence="7 11" id="KW-0653">Protein transport</keyword>
<reference evidence="13 14" key="1">
    <citation type="submission" date="2024-09" db="EMBL/GenBank/DDBJ databases">
        <authorList>
            <person name="Sun Q."/>
            <person name="Mori K."/>
        </authorList>
    </citation>
    <scope>NUCLEOTIDE SEQUENCE [LARGE SCALE GENOMIC DNA]</scope>
    <source>
        <strain evidence="13 14">CCM 7415</strain>
    </source>
</reference>
<dbReference type="EMBL" id="JBHLVX010000052">
    <property type="protein sequence ID" value="MFC0269167.1"/>
    <property type="molecule type" value="Genomic_DNA"/>
</dbReference>
<evidence type="ECO:0000256" key="11">
    <source>
        <dbReference type="RuleBase" id="RU365087"/>
    </source>
</evidence>
<dbReference type="NCBIfam" id="TIGR00810">
    <property type="entry name" value="secG"/>
    <property type="match status" value="1"/>
</dbReference>
<protein>
    <recommendedName>
        <fullName evidence="3 11">Protein-export membrane protein SecG</fullName>
    </recommendedName>
</protein>
<dbReference type="RefSeq" id="WP_019952558.1">
    <property type="nucleotide sequence ID" value="NZ_JBHLVX010000052.1"/>
</dbReference>
<name>A0ABV6G668_9GAMM</name>
<evidence type="ECO:0000256" key="5">
    <source>
        <dbReference type="ARBA" id="ARBA00022475"/>
    </source>
</evidence>
<keyword evidence="14" id="KW-1185">Reference proteome</keyword>
<keyword evidence="6 11" id="KW-0812">Transmembrane</keyword>
<accession>A0ABV6G668</accession>
<keyword evidence="10 11" id="KW-0472">Membrane</keyword>
<comment type="similarity">
    <text evidence="2 11">Belongs to the SecG family.</text>
</comment>
<proteinExistence type="inferred from homology"/>
<evidence type="ECO:0000256" key="12">
    <source>
        <dbReference type="SAM" id="MobiDB-lite"/>
    </source>
</evidence>
<keyword evidence="9 11" id="KW-0811">Translocation</keyword>
<evidence type="ECO:0000256" key="2">
    <source>
        <dbReference type="ARBA" id="ARBA00008445"/>
    </source>
</evidence>
<feature type="compositionally biased region" description="Low complexity" evidence="12">
    <location>
        <begin position="107"/>
        <end position="126"/>
    </location>
</feature>
<evidence type="ECO:0000256" key="4">
    <source>
        <dbReference type="ARBA" id="ARBA00022448"/>
    </source>
</evidence>
<evidence type="ECO:0000313" key="14">
    <source>
        <dbReference type="Proteomes" id="UP001589814"/>
    </source>
</evidence>
<organism evidence="13 14">
    <name type="scientific">Kushneria aurantia</name>
    <dbReference type="NCBI Taxonomy" id="504092"/>
    <lineage>
        <taxon>Bacteria</taxon>
        <taxon>Pseudomonadati</taxon>
        <taxon>Pseudomonadota</taxon>
        <taxon>Gammaproteobacteria</taxon>
        <taxon>Oceanospirillales</taxon>
        <taxon>Halomonadaceae</taxon>
        <taxon>Kushneria</taxon>
    </lineage>
</organism>
<gene>
    <name evidence="13" type="primary">secG</name>
    <name evidence="13" type="ORF">ACFFHW_14425</name>
</gene>
<dbReference type="Proteomes" id="UP001589814">
    <property type="component" value="Unassembled WGS sequence"/>
</dbReference>
<evidence type="ECO:0000256" key="1">
    <source>
        <dbReference type="ARBA" id="ARBA00004651"/>
    </source>
</evidence>
<evidence type="ECO:0000256" key="7">
    <source>
        <dbReference type="ARBA" id="ARBA00022927"/>
    </source>
</evidence>
<comment type="caution">
    <text evidence="11">Lacks conserved residue(s) required for the propagation of feature annotation.</text>
</comment>
<evidence type="ECO:0000256" key="10">
    <source>
        <dbReference type="ARBA" id="ARBA00023136"/>
    </source>
</evidence>
<keyword evidence="4 11" id="KW-0813">Transport</keyword>
<feature type="region of interest" description="Disordered" evidence="12">
    <location>
        <begin position="79"/>
        <end position="146"/>
    </location>
</feature>
<dbReference type="PRINTS" id="PR01651">
    <property type="entry name" value="SECGEXPORT"/>
</dbReference>
<feature type="transmembrane region" description="Helical" evidence="11">
    <location>
        <begin position="51"/>
        <end position="74"/>
    </location>
</feature>
<dbReference type="PANTHER" id="PTHR34182">
    <property type="entry name" value="PROTEIN-EXPORT MEMBRANE PROTEIN SECG"/>
    <property type="match status" value="1"/>
</dbReference>
<comment type="caution">
    <text evidence="13">The sequence shown here is derived from an EMBL/GenBank/DDBJ whole genome shotgun (WGS) entry which is preliminary data.</text>
</comment>
<comment type="function">
    <text evidence="11">Involved in protein export. Participates in an early event of protein translocation.</text>
</comment>
<evidence type="ECO:0000256" key="8">
    <source>
        <dbReference type="ARBA" id="ARBA00022989"/>
    </source>
</evidence>
<evidence type="ECO:0000313" key="13">
    <source>
        <dbReference type="EMBL" id="MFC0269167.1"/>
    </source>
</evidence>
<dbReference type="Pfam" id="PF03840">
    <property type="entry name" value="SecG"/>
    <property type="match status" value="1"/>
</dbReference>
<dbReference type="InterPro" id="IPR004692">
    <property type="entry name" value="SecG"/>
</dbReference>
<evidence type="ECO:0000256" key="6">
    <source>
        <dbReference type="ARBA" id="ARBA00022692"/>
    </source>
</evidence>
<dbReference type="PANTHER" id="PTHR34182:SF1">
    <property type="entry name" value="PROTEIN-EXPORT MEMBRANE PROTEIN SECG"/>
    <property type="match status" value="1"/>
</dbReference>
<keyword evidence="8 11" id="KW-1133">Transmembrane helix</keyword>
<comment type="subcellular location">
    <subcellularLocation>
        <location evidence="1 11">Cell membrane</location>
        <topology evidence="1 11">Multi-pass membrane protein</topology>
    </subcellularLocation>
</comment>
<sequence>MYVATILIHIVLAVSLIALVLLQRGKGAEAGAAFGGGASQTVLGSQGTSNTLARLTGVLIALFFATSLGLAWMVDRGGSGEQSGIPDASVIEQQRSGVPQLDQNDDAAQSGSENAGSAAEGSGSDGLSVPGSDGGNQQAPSLGEGS</sequence>
<evidence type="ECO:0000256" key="9">
    <source>
        <dbReference type="ARBA" id="ARBA00023010"/>
    </source>
</evidence>